<dbReference type="GO" id="GO:0016020">
    <property type="term" value="C:membrane"/>
    <property type="evidence" value="ECO:0007669"/>
    <property type="project" value="UniProtKB-SubCell"/>
</dbReference>
<evidence type="ECO:0000256" key="1">
    <source>
        <dbReference type="ARBA" id="ARBA00004479"/>
    </source>
</evidence>
<keyword evidence="10" id="KW-1185">Reference proteome</keyword>
<keyword evidence="2" id="KW-0418">Kinase</keyword>
<keyword evidence="7" id="KW-0325">Glycoprotein</keyword>
<accession>A0A7J7NWZ5</accession>
<evidence type="ECO:0000259" key="8">
    <source>
        <dbReference type="Pfam" id="PF07714"/>
    </source>
</evidence>
<reference evidence="9 10" key="1">
    <citation type="journal article" date="2020" name="IScience">
        <title>Genome Sequencing of the Endangered Kingdonia uniflora (Circaeasteraceae, Ranunculales) Reveals Potential Mechanisms of Evolutionary Specialization.</title>
        <authorList>
            <person name="Sun Y."/>
            <person name="Deng T."/>
            <person name="Zhang A."/>
            <person name="Moore M.J."/>
            <person name="Landis J.B."/>
            <person name="Lin N."/>
            <person name="Zhang H."/>
            <person name="Zhang X."/>
            <person name="Huang J."/>
            <person name="Zhang X."/>
            <person name="Sun H."/>
            <person name="Wang H."/>
        </authorList>
    </citation>
    <scope>NUCLEOTIDE SEQUENCE [LARGE SCALE GENOMIC DNA]</scope>
    <source>
        <strain evidence="9">TB1705</strain>
        <tissue evidence="9">Leaf</tissue>
    </source>
</reference>
<comment type="caution">
    <text evidence="9">The sequence shown here is derived from an EMBL/GenBank/DDBJ whole genome shotgun (WGS) entry which is preliminary data.</text>
</comment>
<dbReference type="GO" id="GO:0004674">
    <property type="term" value="F:protein serine/threonine kinase activity"/>
    <property type="evidence" value="ECO:0007669"/>
    <property type="project" value="UniProtKB-KW"/>
</dbReference>
<keyword evidence="5" id="KW-1133">Transmembrane helix</keyword>
<dbReference type="InterPro" id="IPR045874">
    <property type="entry name" value="LRK10/LRL21-25-like"/>
</dbReference>
<dbReference type="Gene3D" id="3.30.200.20">
    <property type="entry name" value="Phosphorylase Kinase, domain 1"/>
    <property type="match status" value="1"/>
</dbReference>
<dbReference type="AlphaFoldDB" id="A0A7J7NWZ5"/>
<keyword evidence="2" id="KW-0808">Transferase</keyword>
<gene>
    <name evidence="9" type="ORF">GIB67_018114</name>
</gene>
<evidence type="ECO:0000256" key="5">
    <source>
        <dbReference type="ARBA" id="ARBA00022989"/>
    </source>
</evidence>
<evidence type="ECO:0000256" key="4">
    <source>
        <dbReference type="ARBA" id="ARBA00022729"/>
    </source>
</evidence>
<evidence type="ECO:0000313" key="9">
    <source>
        <dbReference type="EMBL" id="KAF6171590.1"/>
    </source>
</evidence>
<dbReference type="OrthoDB" id="544400at2759"/>
<evidence type="ECO:0000256" key="7">
    <source>
        <dbReference type="ARBA" id="ARBA00023180"/>
    </source>
</evidence>
<evidence type="ECO:0000256" key="2">
    <source>
        <dbReference type="ARBA" id="ARBA00022527"/>
    </source>
</evidence>
<feature type="domain" description="Serine-threonine/tyrosine-protein kinase catalytic" evidence="8">
    <location>
        <begin position="48"/>
        <end position="117"/>
    </location>
</feature>
<evidence type="ECO:0000256" key="3">
    <source>
        <dbReference type="ARBA" id="ARBA00022692"/>
    </source>
</evidence>
<dbReference type="PANTHER" id="PTHR27009">
    <property type="entry name" value="RUST RESISTANCE KINASE LR10-RELATED"/>
    <property type="match status" value="1"/>
</dbReference>
<name>A0A7J7NWZ5_9MAGN</name>
<comment type="subcellular location">
    <subcellularLocation>
        <location evidence="1">Membrane</location>
        <topology evidence="1">Single-pass type I membrane protein</topology>
    </subcellularLocation>
</comment>
<keyword evidence="3" id="KW-0812">Transmembrane</keyword>
<dbReference type="EMBL" id="JACGCM010000479">
    <property type="protein sequence ID" value="KAF6171590.1"/>
    <property type="molecule type" value="Genomic_DNA"/>
</dbReference>
<evidence type="ECO:0000313" key="10">
    <source>
        <dbReference type="Proteomes" id="UP000541444"/>
    </source>
</evidence>
<protein>
    <recommendedName>
        <fullName evidence="8">Serine-threonine/tyrosine-protein kinase catalytic domain-containing protein</fullName>
    </recommendedName>
</protein>
<dbReference type="SUPFAM" id="SSF56112">
    <property type="entry name" value="Protein kinase-like (PK-like)"/>
    <property type="match status" value="1"/>
</dbReference>
<organism evidence="9 10">
    <name type="scientific">Kingdonia uniflora</name>
    <dbReference type="NCBI Taxonomy" id="39325"/>
    <lineage>
        <taxon>Eukaryota</taxon>
        <taxon>Viridiplantae</taxon>
        <taxon>Streptophyta</taxon>
        <taxon>Embryophyta</taxon>
        <taxon>Tracheophyta</taxon>
        <taxon>Spermatophyta</taxon>
        <taxon>Magnoliopsida</taxon>
        <taxon>Ranunculales</taxon>
        <taxon>Circaeasteraceae</taxon>
        <taxon>Kingdonia</taxon>
    </lineage>
</organism>
<dbReference type="Proteomes" id="UP000541444">
    <property type="component" value="Unassembled WGS sequence"/>
</dbReference>
<dbReference type="InterPro" id="IPR011009">
    <property type="entry name" value="Kinase-like_dom_sf"/>
</dbReference>
<proteinExistence type="predicted"/>
<evidence type="ECO:0000256" key="6">
    <source>
        <dbReference type="ARBA" id="ARBA00023136"/>
    </source>
</evidence>
<keyword evidence="2" id="KW-0723">Serine/threonine-protein kinase</keyword>
<sequence length="146" mass="16319">MKFSLVNSVVFWKRSKNAQKVEDFLRNNGSLTPKRYNYSDIKRMTGAFKNKLGQCGFDGVFKGKLVDSRLVVVKVMRESKGDGEDFINEVASISRTSHINIMSLLGFCYDGSKRTLIYLEGSLESLRIPPEVLVSSPGSQHDSSST</sequence>
<dbReference type="InterPro" id="IPR001245">
    <property type="entry name" value="Ser-Thr/Tyr_kinase_cat_dom"/>
</dbReference>
<keyword evidence="4" id="KW-0732">Signal</keyword>
<dbReference type="Pfam" id="PF07714">
    <property type="entry name" value="PK_Tyr_Ser-Thr"/>
    <property type="match status" value="1"/>
</dbReference>
<keyword evidence="6" id="KW-0472">Membrane</keyword>